<dbReference type="PROSITE" id="PS50025">
    <property type="entry name" value="LAM_G_DOMAIN"/>
    <property type="match status" value="2"/>
</dbReference>
<feature type="disulfide bond" evidence="5">
    <location>
        <begin position="759"/>
        <end position="776"/>
    </location>
</feature>
<evidence type="ECO:0000256" key="3">
    <source>
        <dbReference type="ARBA" id="ARBA00023273"/>
    </source>
</evidence>
<dbReference type="PANTHER" id="PTHR46957">
    <property type="entry name" value="CYTOKINE RECEPTOR"/>
    <property type="match status" value="1"/>
</dbReference>
<keyword evidence="2 5" id="KW-1015">Disulfide bond</keyword>
<feature type="disulfide bond" evidence="5">
    <location>
        <begin position="1025"/>
        <end position="1042"/>
    </location>
</feature>
<dbReference type="PRINTS" id="PR00011">
    <property type="entry name" value="EGFLAMININ"/>
</dbReference>
<feature type="domain" description="Fibronectin type-III" evidence="10">
    <location>
        <begin position="2810"/>
        <end position="2899"/>
    </location>
</feature>
<evidence type="ECO:0000256" key="1">
    <source>
        <dbReference type="ARBA" id="ARBA00004316"/>
    </source>
</evidence>
<dbReference type="EMBL" id="CAWYQH010000108">
    <property type="protein sequence ID" value="CAK8688140.1"/>
    <property type="molecule type" value="Genomic_DNA"/>
</dbReference>
<keyword evidence="3" id="KW-0966">Cell projection</keyword>
<dbReference type="CDD" id="cd00063">
    <property type="entry name" value="FN3"/>
    <property type="match status" value="18"/>
</dbReference>
<dbReference type="SUPFAM" id="SSF49899">
    <property type="entry name" value="Concanavalin A-like lectins/glucanases"/>
    <property type="match status" value="3"/>
</dbReference>
<keyword evidence="7" id="KW-0732">Signal</keyword>
<feature type="domain" description="Laminin EGF-like" evidence="9">
    <location>
        <begin position="1023"/>
        <end position="1073"/>
    </location>
</feature>
<feature type="domain" description="Fibronectin type-III" evidence="10">
    <location>
        <begin position="2031"/>
        <end position="2138"/>
    </location>
</feature>
<feature type="domain" description="Fibronectin type-III" evidence="10">
    <location>
        <begin position="2516"/>
        <end position="2613"/>
    </location>
</feature>
<evidence type="ECO:0000259" key="10">
    <source>
        <dbReference type="PROSITE" id="PS50853"/>
    </source>
</evidence>
<dbReference type="InterPro" id="IPR001791">
    <property type="entry name" value="Laminin_G"/>
</dbReference>
<feature type="domain" description="Laminin EGF-like" evidence="9">
    <location>
        <begin position="968"/>
        <end position="1022"/>
    </location>
</feature>
<dbReference type="CDD" id="cd00110">
    <property type="entry name" value="LamG"/>
    <property type="match status" value="2"/>
</dbReference>
<feature type="domain" description="Fibronectin type-III" evidence="10">
    <location>
        <begin position="2903"/>
        <end position="3003"/>
    </location>
</feature>
<dbReference type="SMART" id="SM00180">
    <property type="entry name" value="EGF_Lam"/>
    <property type="match status" value="10"/>
</dbReference>
<feature type="domain" description="Laminin EGF-like" evidence="9">
    <location>
        <begin position="910"/>
        <end position="967"/>
    </location>
</feature>
<feature type="domain" description="Laminin EGF-like" evidence="9">
    <location>
        <begin position="651"/>
        <end position="703"/>
    </location>
</feature>
<dbReference type="CDD" id="cd00055">
    <property type="entry name" value="EGF_Lam"/>
    <property type="match status" value="10"/>
</dbReference>
<dbReference type="SUPFAM" id="SSF57196">
    <property type="entry name" value="EGF/Laminin"/>
    <property type="match status" value="8"/>
</dbReference>
<feature type="domain" description="Laminin G" evidence="8">
    <location>
        <begin position="1744"/>
        <end position="1930"/>
    </location>
</feature>
<feature type="disulfide bond" evidence="5">
    <location>
        <begin position="827"/>
        <end position="836"/>
    </location>
</feature>
<dbReference type="SMART" id="SM00136">
    <property type="entry name" value="LamNT"/>
    <property type="match status" value="1"/>
</dbReference>
<dbReference type="SMART" id="SM00282">
    <property type="entry name" value="LamG"/>
    <property type="match status" value="2"/>
</dbReference>
<comment type="subcellular location">
    <subcellularLocation>
        <location evidence="1">Cell projection</location>
    </subcellularLocation>
</comment>
<protein>
    <recommendedName>
        <fullName evidence="14">Usherin</fullName>
    </recommendedName>
</protein>
<dbReference type="Pfam" id="PF13385">
    <property type="entry name" value="Laminin_G_3"/>
    <property type="match status" value="1"/>
</dbReference>
<feature type="domain" description="Fibronectin type-III" evidence="10">
    <location>
        <begin position="1077"/>
        <end position="1167"/>
    </location>
</feature>
<dbReference type="Gene3D" id="2.10.25.10">
    <property type="entry name" value="Laminin"/>
    <property type="match status" value="9"/>
</dbReference>
<feature type="signal peptide" evidence="7">
    <location>
        <begin position="1"/>
        <end position="21"/>
    </location>
</feature>
<feature type="disulfide bond" evidence="5">
    <location>
        <begin position="727"/>
        <end position="736"/>
    </location>
</feature>
<feature type="domain" description="Laminin N-terminal" evidence="11">
    <location>
        <begin position="287"/>
        <end position="527"/>
    </location>
</feature>
<name>A0ABP0GD98_CLALP</name>
<comment type="caution">
    <text evidence="5">Lacks conserved residue(s) required for the propagation of feature annotation.</text>
</comment>
<evidence type="ECO:0008006" key="14">
    <source>
        <dbReference type="Google" id="ProtNLM"/>
    </source>
</evidence>
<dbReference type="InterPro" id="IPR036116">
    <property type="entry name" value="FN3_sf"/>
</dbReference>
<dbReference type="Pfam" id="PF00041">
    <property type="entry name" value="fn3"/>
    <property type="match status" value="9"/>
</dbReference>
<sequence length="3958" mass="437914">MLRSVLPHLLLLASFTAPSSSQQERQKAGARVPVFHNIAKFKPVSTIIEANTCGFYSQTDFCAAAETADGINDGACSREICNQKCPHRDKKNDPSPNFLNMLEIAQGGRCVMPDNLDLPPRKTGQSFRFINDPECGVNPPKVPRMGRDKNGLGQFTLALWIKQEPNNAGIMLEKIAGPGRNKQVVITLLLSAFSTMMQYLGADGRIHLKVIRNAPIPSNTWTHFALQVYKDDVSVFLDGVGPDGTATAVEKLEIPTIDDNRQPLIRIGQRIRRTPQFVGRMFDYRWYDRALTNREIDELAKGAFPAVKIQSNCLCPPGFPKVHPTKPRFCIPNGASDVDTESMQLRLHPNAHPLAFVNDGDESTSWISKSGVYMPGGVTITIDLDNGEYEIFHVVMHFYNSQPGGITISRRSNGTDGEMEIWGYFADDCDLRFKYPDNGRLRTSDAVNCERFDEPVPYSNNIVTFKLLQGKVPRRGENDFFNTPKLMEFVKATQVQIRFQFQYYTSPADVSTKHQYYGVKEIQIVGRCNCHGHAISCDTSRNPYQCDCLRESHTEGSMCQQCQPLFNNKAFRIGDTKDEYNCQPCECHQHADRCHYERDVDPFPDDFYRGGGGVCDDCKHHTTGRHCEVCVELYFREASKDLAAPEVCTACRCHPGGVFNATMDCEKVGGQCSCKEKVTGRRCHQCINGFYNLDRYNEQGCEDCGCHLAGTVNRTFTCTMRRGQCKCRENVRGRKCSECEFGFKNLTDSNPQGCEPCNCNDTGSIDQNCNPGNGQCFCRQHVQGLFCDDCADGYWGLSGDGCHPCACDLAGSEPGTICDKVTGQCVCKANTQGRKCDECVDAFYSLKSTNKQGCESCNCDPRGTSNGSLICDKISGQCNCKPNVGGKICNVCRGNTFGLRADLELGCEACNCDPMGTLHGQEMAPHELICDPNSGQCVCLSSREGRRCDQCSPGFYLPPSNETGCLLCDCHPVGSTSQTCNNVTGKCRCKPAETGAGLTGRRCDECDKTFWDFHPLFGTCQSCGCEVAGSEHGECNVITGQCPCKGNVVGKHCDTCRPGSSHLNSENPMGCYSHPEQQASPTEKNVTSRWISLTWNPPDLPNGDTLTFRLFRNKEMIHDLNDSSPFRTYFYNDTGLLPYTNYDYYIETSNVGGTAISPTLRVQTLAGIPTGVPPLKVSNIRAHKATFSWREPEVAHGPIETYVLQSVTFEADDVYEVHYRGLSTRVVVESLRAFTNYTFTLRACTSGGCGDSFPISVITPEAKPNKQHPPVVRAVSNTSLQVWWEPPDEANGIIIQYEVMMRGIPDETGAHHPLQEVVFRSHGSYNPRPVPRPDLLAIPPPVNNFTQEGLEPFTEYEFLVSSSNSLGSVESSWARGRTLEGAPVYMPGPRLRPFSSFQMNITWRAPDPVTEARGDVKMYQVILTRNNTSGNPFAPPNEDVVIYSCGPHIQHFLASGFEPYTSHTVTMRLCNAVSCILSSASNATTLPAAPENQPSPRTERSGQLINLTWTDPEHINGPRPDFMLLRSRVAFSQPPLEMSRGVRFPGHAYVRFPPSVLPRDASYSGIQLHFRTHEPDSLLLLAASALSSGDVREEYVVLQLRDGRPWFLFDAQDNPTAVTTQKDGNRRYNDGQWHRFEANRFDGDGFIEIDGIHTGSKKSEGSTKVIGMNDGVYVGGLPTDFALARPTDRGEHVVVRQGHVGCVKDIRIQRNGALGSWTNVTWEAADRWHRAYDLWQGCPFDLDRPSSHFLGRGHLKMGQVLGALDPASWSVEFKLRTEFRSGILFFASDSDDVYMIATLRDGSIKFLISTSQTDVVEVGVDPGAVIKNASICDGEWHRVVCSFSQRKLSVEFDGMPGNVSDFAFGETTFDLNRDFYIGGVPFERLNALIAVLEDDARSFGGCMRDFAINGRNVDFIRDSVFALNVDLDGCPKGAHNSPQYPGAASGDGSGDTLEYPSESYHSPLLLRNNGSCQENPIDVLYDGKKRGYLDRKLEDDIFTRFLFKVVSSNAGGEAQSDWMVARSGEGVPHTVPGPFNERSVSGREVELEWRRPINANGVIVNYTLSALPLARADDMNSTWYNTSNTINVTFIGDHHIGNISGLRPWTNYSITITACTISGCASSPGSTMVATQQEIPSGVRAPTAVVDAHNMTIHWTEPEAPNGPLTRYTLYHNQSRVYSGLETHFTIQGLPVFTRQLFSLEACTSVGCNASQEVTLYSGQLPPGHVDQPMVTVRGPHTVEIRWLEPAIMNGILERYVLYLRDASVDNEGLGDVVHNTTDRVLLHTLYDLIAGTDYYITLSACTGGGCKLSSPTPCRTIESVPDGIPPPDVTSTDPHSFDISWSKPELPNGVITLYSLYQNDILTHNSSGPSSTQVDGLTPWSRHSFRVRVCTKKGCSFGPTVVKRTQESPPEGSVKLSVTVLGPRTLEARWGKPVRENGRIHYKLICDGLFYRSPDDMDYTTNKEPRVVLNSTDAEKWMRVESLIPYSDYIVKVNASNSAGYVISSMRTVAMPPGAPDGVIEPILTSQSSDSILASWSDPARNNAPGDAYFQLKYRSLFPPQVERDAFTSRTRQMTFNLTGLSPYKEYEFQLIASNAHGETSSVWASIHTQMSVPSSLDPPIIYANDAWSMYVTWENPSEPNGVIRSYNLYQNDVLRTELPGNVTNFLADNLTPFTTYWFRIEACTSAGCTKSDPSRPVTTSASAPEGVHSPVLRSDTPASVFVTWSAPDVTNGILDNYRLERRSNKSDDGDLSDSEVLGVFVPSQSLRYLDESEQLRPYSAYQYRVISTTLAGGSTTSQWATVRTRPGRPGGIAAPLVTISGSESALVEWETPEQENGPITGYEISFPEPRIRIDDVTIRERNVTGLIPYTDYEVTITACTTGGCTQSPSASVRTDPDVPWGLDPPIATPITERYVNIQWKPPAYKNGPGIYYELSRTIVSQPLLPVPPPYINLTETIYTGEGLAFEDRSLEKYTTCEYRLSVFNRIGSLASDVTRVTTLASYPTAPGVLQVAVHNHTAVYLWWQPPAMQQLQGEVHSYVIRYNSTNRGQGEKNFPPNVTSWKLNALQPGTFYQFELDVDNGAHTITSQPVFATTDDGAPIGVSQPVVYSLSASQLRVSWLPPWQPNGRIVAYNIIVDDVTIHTNLTEATSYVISDLRPYTIYSMKLEACTVYACAVSNSTKSTTKETFPTGVKAPLLQAVDSKRIDIKWEEPSLLNGILLNYQIQRRSVKPCANIKPEEEKGICEYKRCERGYKICDTKCYFPIKQICCSGALHAVDSGKECCGKNYLSVRGHPRDVCCGGKFQPYQENHECCGGRYLKVKAREVCCKDPVEDRMSVGAGDSCCGGVPYFENGLQLCCGGILHDGFERKCCGGEVISSDKICCGNGVEGAPFKQDEEFLCCGLQHLPRNSTVCCQQGSKYKAHHVMDITSTVHKCCATELIASDESCCHGVGYNPSRDVCADVATLQLSDATMPQNCGTGTLCPLGRAMFSACDRCDFDRENFDCFRTKPSRDKTPKIGNDGMCPTSYVTIYRGPPNYFTFQDNDLDPFTKYQYKILAENKIGIGESERSDVTTPQAPPDEVYAPDWSSENRDTIMLSWKPPGKPNGVITRYVLLRDDLELWNGLALRHADTNNVLSYKEYRYVLKVCTRAGCTDSQPLLATSAQGIPQFMGPPEVRVTGSRSVRLSWVRPARSNGVLQRYVINETSLGTVYVMESPDTNPQELTFTHDQLKPYTSYSYTVDACTSMGCTTSDETSVMTKEETPVGVWHRSASLPIDANSVQLFWVEPEEPNGVIIEYRLFRRIVGNLNSTEQEIADKIPWDLIYTGTSDVFTYLDRLNNPGATLQYQLAALNGAGFGKSELHLAQLPLTAPDLTPTVDVDALGPTSIQARWSLDDGIDDDDTTYVYEVVLQKDRPGMFPVSGTTTIATPLRKKRSIVGGEISHSTFPVLFRIIFK</sequence>
<accession>A0ABP0GD98</accession>
<feature type="disulfide bond" evidence="5">
    <location>
        <begin position="939"/>
        <end position="948"/>
    </location>
</feature>
<feature type="domain" description="Laminin EGF-like" evidence="9">
    <location>
        <begin position="757"/>
        <end position="804"/>
    </location>
</feature>
<feature type="domain" description="Laminin EGF-like" evidence="9">
    <location>
        <begin position="857"/>
        <end position="909"/>
    </location>
</feature>
<dbReference type="PROSITE" id="PS01248">
    <property type="entry name" value="EGF_LAM_1"/>
    <property type="match status" value="2"/>
</dbReference>
<evidence type="ECO:0000256" key="5">
    <source>
        <dbReference type="PROSITE-ProRule" id="PRU00460"/>
    </source>
</evidence>
<dbReference type="InterPro" id="IPR003961">
    <property type="entry name" value="FN3_dom"/>
</dbReference>
<gene>
    <name evidence="12" type="ORF">CVLEPA_LOCUS20171</name>
</gene>
<evidence type="ECO:0000256" key="6">
    <source>
        <dbReference type="SAM" id="MobiDB-lite"/>
    </source>
</evidence>
<dbReference type="Gene3D" id="2.60.120.200">
    <property type="match status" value="3"/>
</dbReference>
<evidence type="ECO:0000313" key="12">
    <source>
        <dbReference type="EMBL" id="CAK8688140.1"/>
    </source>
</evidence>
<feature type="disulfide bond" evidence="5">
    <location>
        <begin position="1044"/>
        <end position="1053"/>
    </location>
</feature>
<feature type="domain" description="Laminin G" evidence="8">
    <location>
        <begin position="1539"/>
        <end position="1738"/>
    </location>
</feature>
<dbReference type="PROSITE" id="PS51117">
    <property type="entry name" value="LAMININ_NTER"/>
    <property type="match status" value="1"/>
</dbReference>
<dbReference type="InterPro" id="IPR008211">
    <property type="entry name" value="Laminin_N"/>
</dbReference>
<feature type="disulfide bond" evidence="5">
    <location>
        <begin position="1023"/>
        <end position="1035"/>
    </location>
</feature>
<evidence type="ECO:0000256" key="2">
    <source>
        <dbReference type="ARBA" id="ARBA00023157"/>
    </source>
</evidence>
<dbReference type="SMART" id="SM00060">
    <property type="entry name" value="FN3"/>
    <property type="match status" value="20"/>
</dbReference>
<dbReference type="Pfam" id="PF00053">
    <property type="entry name" value="EGF_laminin"/>
    <property type="match status" value="10"/>
</dbReference>
<feature type="domain" description="Fibronectin type-III" evidence="10">
    <location>
        <begin position="2222"/>
        <end position="2323"/>
    </location>
</feature>
<keyword evidence="13" id="KW-1185">Reference proteome</keyword>
<feature type="domain" description="Fibronectin type-III" evidence="10">
    <location>
        <begin position="2614"/>
        <end position="2707"/>
    </location>
</feature>
<feature type="chain" id="PRO_5045119602" description="Usherin" evidence="7">
    <location>
        <begin position="22"/>
        <end position="3958"/>
    </location>
</feature>
<feature type="disulfide bond" evidence="5">
    <location>
        <begin position="951"/>
        <end position="965"/>
    </location>
</feature>
<evidence type="ECO:0000259" key="8">
    <source>
        <dbReference type="PROSITE" id="PS50025"/>
    </source>
</evidence>
<dbReference type="Gene3D" id="2.60.40.10">
    <property type="entry name" value="Immunoglobulins"/>
    <property type="match status" value="19"/>
</dbReference>
<feature type="domain" description="Fibronectin type-III" evidence="10">
    <location>
        <begin position="3580"/>
        <end position="3668"/>
    </location>
</feature>
<dbReference type="SUPFAM" id="SSF49265">
    <property type="entry name" value="Fibronectin type III"/>
    <property type="match status" value="13"/>
</dbReference>
<feature type="disulfide bond" evidence="5">
    <location>
        <begin position="674"/>
        <end position="683"/>
    </location>
</feature>
<dbReference type="PANTHER" id="PTHR46957:SF7">
    <property type="entry name" value="USHERIN"/>
    <property type="match status" value="1"/>
</dbReference>
<feature type="domain" description="Fibronectin type-III" evidence="10">
    <location>
        <begin position="3007"/>
        <end position="3099"/>
    </location>
</feature>
<feature type="domain" description="Fibronectin type-III" evidence="10">
    <location>
        <begin position="2708"/>
        <end position="2809"/>
    </location>
</feature>
<organism evidence="12 13">
    <name type="scientific">Clavelina lepadiformis</name>
    <name type="common">Light-bulb sea squirt</name>
    <name type="synonym">Ascidia lepadiformis</name>
    <dbReference type="NCBI Taxonomy" id="159417"/>
    <lineage>
        <taxon>Eukaryota</taxon>
        <taxon>Metazoa</taxon>
        <taxon>Chordata</taxon>
        <taxon>Tunicata</taxon>
        <taxon>Ascidiacea</taxon>
        <taxon>Aplousobranchia</taxon>
        <taxon>Clavelinidae</taxon>
        <taxon>Clavelina</taxon>
    </lineage>
</organism>
<evidence type="ECO:0000313" key="13">
    <source>
        <dbReference type="Proteomes" id="UP001642483"/>
    </source>
</evidence>
<feature type="domain" description="Fibronectin type-III" evidence="10">
    <location>
        <begin position="1266"/>
        <end position="1381"/>
    </location>
</feature>
<reference evidence="12 13" key="1">
    <citation type="submission" date="2024-02" db="EMBL/GenBank/DDBJ databases">
        <authorList>
            <person name="Daric V."/>
            <person name="Darras S."/>
        </authorList>
    </citation>
    <scope>NUCLEOTIDE SEQUENCE [LARGE SCALE GENOMIC DNA]</scope>
</reference>
<dbReference type="InterPro" id="IPR013783">
    <property type="entry name" value="Ig-like_fold"/>
</dbReference>
<dbReference type="Pfam" id="PF02210">
    <property type="entry name" value="Laminin_G_2"/>
    <property type="match status" value="2"/>
</dbReference>
<evidence type="ECO:0000259" key="11">
    <source>
        <dbReference type="PROSITE" id="PS51117"/>
    </source>
</evidence>
<evidence type="ECO:0000259" key="9">
    <source>
        <dbReference type="PROSITE" id="PS50027"/>
    </source>
</evidence>
<feature type="disulfide bond" evidence="5">
    <location>
        <begin position="880"/>
        <end position="889"/>
    </location>
</feature>
<dbReference type="InterPro" id="IPR002049">
    <property type="entry name" value="LE_dom"/>
</dbReference>
<evidence type="ECO:0000256" key="7">
    <source>
        <dbReference type="SAM" id="SignalP"/>
    </source>
</evidence>
<comment type="caution">
    <text evidence="12">The sequence shown here is derived from an EMBL/GenBank/DDBJ whole genome shotgun (WGS) entry which is preliminary data.</text>
</comment>
<feature type="domain" description="Fibronectin type-III" evidence="10">
    <location>
        <begin position="3672"/>
        <end position="3768"/>
    </location>
</feature>
<feature type="domain" description="Fibronectin type-III" evidence="10">
    <location>
        <begin position="1171"/>
        <end position="1265"/>
    </location>
</feature>
<feature type="disulfide bond" evidence="5">
    <location>
        <begin position="970"/>
        <end position="987"/>
    </location>
</feature>
<feature type="domain" description="Fibronectin type-III" evidence="10">
    <location>
        <begin position="1386"/>
        <end position="1491"/>
    </location>
</feature>
<dbReference type="Gene3D" id="2.60.120.260">
    <property type="entry name" value="Galactose-binding domain-like"/>
    <property type="match status" value="1"/>
</dbReference>
<evidence type="ECO:0000256" key="4">
    <source>
        <dbReference type="ARBA" id="ARBA00023292"/>
    </source>
</evidence>
<feature type="region of interest" description="Disordered" evidence="6">
    <location>
        <begin position="2691"/>
        <end position="2711"/>
    </location>
</feature>
<proteinExistence type="predicted"/>
<feature type="domain" description="Fibronectin type-III" evidence="10">
    <location>
        <begin position="2324"/>
        <end position="2412"/>
    </location>
</feature>
<dbReference type="PROSITE" id="PS50853">
    <property type="entry name" value="FN3"/>
    <property type="match status" value="16"/>
</dbReference>
<dbReference type="InterPro" id="IPR013320">
    <property type="entry name" value="ConA-like_dom_sf"/>
</dbReference>
<feature type="disulfide bond" evidence="5">
    <location>
        <begin position="778"/>
        <end position="787"/>
    </location>
</feature>
<dbReference type="PROSITE" id="PS50027">
    <property type="entry name" value="EGF_LAM_2"/>
    <property type="match status" value="8"/>
</dbReference>
<feature type="disulfide bond" evidence="5">
    <location>
        <begin position="757"/>
        <end position="769"/>
    </location>
</feature>
<dbReference type="Proteomes" id="UP001642483">
    <property type="component" value="Unassembled WGS sequence"/>
</dbReference>
<feature type="domain" description="Fibronectin type-III" evidence="10">
    <location>
        <begin position="3103"/>
        <end position="3192"/>
    </location>
</feature>
<feature type="disulfide bond" evidence="5">
    <location>
        <begin position="1006"/>
        <end position="1020"/>
    </location>
</feature>
<dbReference type="InterPro" id="IPR050713">
    <property type="entry name" value="RTP_Phos/Ushers"/>
</dbReference>
<feature type="domain" description="Laminin EGF-like" evidence="9">
    <location>
        <begin position="805"/>
        <end position="856"/>
    </location>
</feature>
<feature type="domain" description="Laminin EGF-like" evidence="9">
    <location>
        <begin position="704"/>
        <end position="756"/>
    </location>
</feature>
<keyword evidence="4 5" id="KW-0424">Laminin EGF-like domain</keyword>
<feature type="disulfide bond" evidence="5">
    <location>
        <begin position="968"/>
        <end position="980"/>
    </location>
</feature>